<organism evidence="6 7">
    <name type="scientific">Lujinxingia vulgaris</name>
    <dbReference type="NCBI Taxonomy" id="2600176"/>
    <lineage>
        <taxon>Bacteria</taxon>
        <taxon>Deltaproteobacteria</taxon>
        <taxon>Bradymonadales</taxon>
        <taxon>Lujinxingiaceae</taxon>
        <taxon>Lujinxingia</taxon>
    </lineage>
</organism>
<evidence type="ECO:0000259" key="5">
    <source>
        <dbReference type="PROSITE" id="PS50026"/>
    </source>
</evidence>
<dbReference type="EMBL" id="VOSM01000016">
    <property type="protein sequence ID" value="TXD34074.1"/>
    <property type="molecule type" value="Genomic_DNA"/>
</dbReference>
<dbReference type="InterPro" id="IPR055372">
    <property type="entry name" value="CBM96"/>
</dbReference>
<reference evidence="6 7" key="1">
    <citation type="submission" date="2019-08" db="EMBL/GenBank/DDBJ databases">
        <title>Bradymonadales sp. TMQ4.</title>
        <authorList>
            <person name="Liang Q."/>
        </authorList>
    </citation>
    <scope>NUCLEOTIDE SEQUENCE [LARGE SCALE GENOMIC DNA]</scope>
    <source>
        <strain evidence="6 7">TMQ4</strain>
    </source>
</reference>
<dbReference type="Proteomes" id="UP000321412">
    <property type="component" value="Unassembled WGS sequence"/>
</dbReference>
<keyword evidence="2" id="KW-0964">Secreted</keyword>
<keyword evidence="3 4" id="KW-0732">Signal</keyword>
<dbReference type="Pfam" id="PF24517">
    <property type="entry name" value="CBM96"/>
    <property type="match status" value="1"/>
</dbReference>
<evidence type="ECO:0000256" key="3">
    <source>
        <dbReference type="ARBA" id="ARBA00022729"/>
    </source>
</evidence>
<feature type="domain" description="EGF-like" evidence="5">
    <location>
        <begin position="63"/>
        <end position="99"/>
    </location>
</feature>
<dbReference type="PROSITE" id="PS51257">
    <property type="entry name" value="PROKAR_LIPOPROTEIN"/>
    <property type="match status" value="1"/>
</dbReference>
<dbReference type="AlphaFoldDB" id="A0A5C6X3F8"/>
<evidence type="ECO:0000313" key="7">
    <source>
        <dbReference type="Proteomes" id="UP000321412"/>
    </source>
</evidence>
<feature type="chain" id="PRO_5022951765" evidence="4">
    <location>
        <begin position="27"/>
        <end position="528"/>
    </location>
</feature>
<evidence type="ECO:0000256" key="1">
    <source>
        <dbReference type="ARBA" id="ARBA00004613"/>
    </source>
</evidence>
<protein>
    <submittedName>
        <fullName evidence="6">DNRLRE domain-containing protein</fullName>
    </submittedName>
</protein>
<dbReference type="OrthoDB" id="5500233at2"/>
<dbReference type="NCBIfam" id="NF033679">
    <property type="entry name" value="DNRLRE_dom"/>
    <property type="match status" value="1"/>
</dbReference>
<evidence type="ECO:0000313" key="6">
    <source>
        <dbReference type="EMBL" id="TXD34074.1"/>
    </source>
</evidence>
<accession>A0A5C6X3F8</accession>
<comment type="caution">
    <text evidence="6">The sequence shown here is derived from an EMBL/GenBank/DDBJ whole genome shotgun (WGS) entry which is preliminary data.</text>
</comment>
<dbReference type="Gene3D" id="2.10.25.10">
    <property type="entry name" value="Laminin"/>
    <property type="match status" value="1"/>
</dbReference>
<dbReference type="PROSITE" id="PS50026">
    <property type="entry name" value="EGF_3"/>
    <property type="match status" value="1"/>
</dbReference>
<evidence type="ECO:0000256" key="2">
    <source>
        <dbReference type="ARBA" id="ARBA00022525"/>
    </source>
</evidence>
<feature type="signal peptide" evidence="4">
    <location>
        <begin position="1"/>
        <end position="26"/>
    </location>
</feature>
<keyword evidence="7" id="KW-1185">Reference proteome</keyword>
<sequence length="528" mass="57444">MRLMRISFISRCLTFTLLLSVLFAGACNLDDSAQRADVGSAPDADLLADVDADPDAADAADASRDTCLPSCHPDATCLTGQGDDPTCVCDAGFEGDGFSCTPIDPCLEDNGGCGDPAFFACTPTGPAEAQCAAIDLCATDNGGCGDPERFACLPQSGQAPRCRLIGSCEVVHALPLLEDTFVSEDDPERTFESEPFLVVQSFFPEPIVSEFYGYEAHRRHATYLKFDLDPLPTDLPLIDARLHLRGMPQVLHRRFLWAMLHHVSSDWRGEELNLQNSPEILRTYVADGPIAWEDPEAEQPVELRSSRLSSVIDAQRDAGGAFALQLESDEEGAFFYSGDHPEAEKHPGLAVTLRHCEELPVGADANATVSNRRPDSALSDYEGLVADRDRQEFYLRFDLSALPVGARIVDVHLELSAIDAADFGGDATFTLDALTTEVWDESSVTYATRPEATGEPLATFTLGEPPGEDEVIERVTLATNALFMTVVEGYETEQSISLRVTARDDAATFAGRNHENEALRPRLRVIYD</sequence>
<dbReference type="GO" id="GO:0005576">
    <property type="term" value="C:extracellular region"/>
    <property type="evidence" value="ECO:0007669"/>
    <property type="project" value="UniProtKB-SubCell"/>
</dbReference>
<proteinExistence type="predicted"/>
<gene>
    <name evidence="6" type="ORF">FRC98_19655</name>
</gene>
<dbReference type="InterPro" id="IPR000742">
    <property type="entry name" value="EGF"/>
</dbReference>
<comment type="subcellular location">
    <subcellularLocation>
        <location evidence="1">Secreted</location>
    </subcellularLocation>
</comment>
<dbReference type="RefSeq" id="WP_146983218.1">
    <property type="nucleotide sequence ID" value="NZ_VOSM01000016.1"/>
</dbReference>
<name>A0A5C6X3F8_9DELT</name>
<evidence type="ECO:0000256" key="4">
    <source>
        <dbReference type="SAM" id="SignalP"/>
    </source>
</evidence>